<dbReference type="GO" id="GO:0005794">
    <property type="term" value="C:Golgi apparatus"/>
    <property type="evidence" value="ECO:0007669"/>
    <property type="project" value="UniProtKB-ARBA"/>
</dbReference>
<keyword evidence="3" id="KW-0325">Glycoprotein</keyword>
<feature type="compositionally biased region" description="Polar residues" evidence="4">
    <location>
        <begin position="526"/>
        <end position="559"/>
    </location>
</feature>
<feature type="compositionally biased region" description="Polar residues" evidence="4">
    <location>
        <begin position="658"/>
        <end position="670"/>
    </location>
</feature>
<protein>
    <recommendedName>
        <fullName evidence="6">Glycosyltransferase 61 catalytic domain-containing protein</fullName>
    </recommendedName>
</protein>
<dbReference type="AlphaFoldDB" id="A0AAW1QDF5"/>
<evidence type="ECO:0000313" key="8">
    <source>
        <dbReference type="Proteomes" id="UP001438707"/>
    </source>
</evidence>
<keyword evidence="1" id="KW-0328">Glycosyltransferase</keyword>
<organism evidence="7 8">
    <name type="scientific">Apatococcus lobatus</name>
    <dbReference type="NCBI Taxonomy" id="904363"/>
    <lineage>
        <taxon>Eukaryota</taxon>
        <taxon>Viridiplantae</taxon>
        <taxon>Chlorophyta</taxon>
        <taxon>core chlorophytes</taxon>
        <taxon>Trebouxiophyceae</taxon>
        <taxon>Chlorellales</taxon>
        <taxon>Chlorellaceae</taxon>
        <taxon>Apatococcus</taxon>
    </lineage>
</organism>
<feature type="compositionally biased region" description="Basic residues" evidence="4">
    <location>
        <begin position="643"/>
        <end position="654"/>
    </location>
</feature>
<keyword evidence="2" id="KW-0808">Transferase</keyword>
<gene>
    <name evidence="7" type="ORF">WJX74_004170</name>
</gene>
<evidence type="ECO:0000256" key="3">
    <source>
        <dbReference type="ARBA" id="ARBA00023180"/>
    </source>
</evidence>
<keyword evidence="5" id="KW-0732">Signal</keyword>
<evidence type="ECO:0000256" key="4">
    <source>
        <dbReference type="SAM" id="MobiDB-lite"/>
    </source>
</evidence>
<evidence type="ECO:0000256" key="5">
    <source>
        <dbReference type="SAM" id="SignalP"/>
    </source>
</evidence>
<evidence type="ECO:0000256" key="2">
    <source>
        <dbReference type="ARBA" id="ARBA00022679"/>
    </source>
</evidence>
<dbReference type="Pfam" id="PF04577">
    <property type="entry name" value="Glyco_transf_61"/>
    <property type="match status" value="1"/>
</dbReference>
<accession>A0AAW1QDF5</accession>
<reference evidence="7 8" key="1">
    <citation type="journal article" date="2024" name="Nat. Commun.">
        <title>Phylogenomics reveals the evolutionary origins of lichenization in chlorophyte algae.</title>
        <authorList>
            <person name="Puginier C."/>
            <person name="Libourel C."/>
            <person name="Otte J."/>
            <person name="Skaloud P."/>
            <person name="Haon M."/>
            <person name="Grisel S."/>
            <person name="Petersen M."/>
            <person name="Berrin J.G."/>
            <person name="Delaux P.M."/>
            <person name="Dal Grande F."/>
            <person name="Keller J."/>
        </authorList>
    </citation>
    <scope>NUCLEOTIDE SEQUENCE [LARGE SCALE GENOMIC DNA]</scope>
    <source>
        <strain evidence="7 8">SAG 2145</strain>
    </source>
</reference>
<feature type="region of interest" description="Disordered" evidence="4">
    <location>
        <begin position="508"/>
        <end position="685"/>
    </location>
</feature>
<evidence type="ECO:0000313" key="7">
    <source>
        <dbReference type="EMBL" id="KAK9819436.1"/>
    </source>
</evidence>
<keyword evidence="8" id="KW-1185">Reference proteome</keyword>
<comment type="caution">
    <text evidence="7">The sequence shown here is derived from an EMBL/GenBank/DDBJ whole genome shotgun (WGS) entry which is preliminary data.</text>
</comment>
<dbReference type="Proteomes" id="UP001438707">
    <property type="component" value="Unassembled WGS sequence"/>
</dbReference>
<dbReference type="EMBL" id="JALJOS010000047">
    <property type="protein sequence ID" value="KAK9819436.1"/>
    <property type="molecule type" value="Genomic_DNA"/>
</dbReference>
<feature type="signal peptide" evidence="5">
    <location>
        <begin position="1"/>
        <end position="22"/>
    </location>
</feature>
<evidence type="ECO:0000259" key="6">
    <source>
        <dbReference type="Pfam" id="PF04577"/>
    </source>
</evidence>
<sequence length="685" mass="75045">MSNHRRTHVWLTACALLALCGPFRPSSLVLGASGLTTANASPSSSQLVDLSNVRSSVECVSEPGNPLHQMCTYSNIVVYGLDVIYLSDEPVELPKHDVTWLEISDDYKLMHVKVMSPAELALAADVQVERINQAAFWFFGSADNYYHCLGEYLPQLHHLVCKLLGLCTYDAGADLRIFRLNQAHAPGAQALPVSIDTALKCLSPDPVLHLGHAAYNNKAFLVEKGVAGIGSECRAFHWCDGLYGRRPLNHDSMEGFRRRLAASIGWNSSAMVPHDPMRIVIFDRKLESRRALLNVAAVEAAIRTKHPEAEVQTVYGEDMDFKQQVQAAASASVFIQMHGASLANWLFLPQGAVGIHIVADPGYAALHHWIREYVRDLPQAPHLLEVTNPDPWRMHVVPSAILQDDVYLQLPEQQKRDFWSRNECPAEPQLVADKCRQVWLVKWMNLDIDVGQLMGYVDQGVELVQQFQPPALPQPEKAEPETTSLASAAKTLAAPQTDRELSQTVRLTSTITDIPGPPQLDREFPQTGSTTNTGRASPSTVQQESKLPRTISLTSSASASPGKPSLQLPGGLEDEPPLQLPSDASLAQTVHLSNGTSQPQSTPQSIVESSEPEEGNTLDLQDGSEEGSQKTVPRVMLAVGSGSRKHGLRKRRPLRGSQRATSLSNSSSTVHKTRLEGMDRSRTSA</sequence>
<dbReference type="GO" id="GO:0016763">
    <property type="term" value="F:pentosyltransferase activity"/>
    <property type="evidence" value="ECO:0007669"/>
    <property type="project" value="UniProtKB-ARBA"/>
</dbReference>
<evidence type="ECO:0000256" key="1">
    <source>
        <dbReference type="ARBA" id="ARBA00022676"/>
    </source>
</evidence>
<proteinExistence type="predicted"/>
<dbReference type="InterPro" id="IPR049625">
    <property type="entry name" value="Glyco_transf_61_cat"/>
</dbReference>
<dbReference type="InterPro" id="IPR007657">
    <property type="entry name" value="Glycosyltransferase_61"/>
</dbReference>
<name>A0AAW1QDF5_9CHLO</name>
<feature type="compositionally biased region" description="Polar residues" evidence="4">
    <location>
        <begin position="585"/>
        <end position="608"/>
    </location>
</feature>
<feature type="compositionally biased region" description="Basic and acidic residues" evidence="4">
    <location>
        <begin position="673"/>
        <end position="685"/>
    </location>
</feature>
<feature type="chain" id="PRO_5043643238" description="Glycosyltransferase 61 catalytic domain-containing protein" evidence="5">
    <location>
        <begin position="23"/>
        <end position="685"/>
    </location>
</feature>
<feature type="domain" description="Glycosyltransferase 61 catalytic" evidence="6">
    <location>
        <begin position="145"/>
        <end position="353"/>
    </location>
</feature>
<dbReference type="PANTHER" id="PTHR20961">
    <property type="entry name" value="GLYCOSYLTRANSFERASE"/>
    <property type="match status" value="1"/>
</dbReference>